<keyword evidence="7" id="KW-1015">Disulfide bond</keyword>
<dbReference type="PANTHER" id="PTHR33938:SF13">
    <property type="entry name" value="CARBOXYLIC ESTER HYDROLASE"/>
    <property type="match status" value="1"/>
</dbReference>
<comment type="similarity">
    <text evidence="1 8">Belongs to the tannase family.</text>
</comment>
<evidence type="ECO:0000256" key="3">
    <source>
        <dbReference type="ARBA" id="ARBA00022723"/>
    </source>
</evidence>
<name>A0ABR1GII8_9HYPO</name>
<dbReference type="InterPro" id="IPR029058">
    <property type="entry name" value="AB_hydrolase_fold"/>
</dbReference>
<protein>
    <recommendedName>
        <fullName evidence="8">Carboxylic ester hydrolase</fullName>
        <ecNumber evidence="8">3.1.1.-</ecNumber>
    </recommendedName>
</protein>
<keyword evidence="5 8" id="KW-0378">Hydrolase</keyword>
<sequence>MALSCSPDAIATPTVFGAQILAFEANLVESYNATAYSLLYYGHPTVNVQNLDFCNVTVTYTHPDQNDTIHVETWLPIGNYNGRFQAVGGGGWVAGRYPPSYAAMNGAVGEGYATTTTDAGLVMQADYGPDSWALLSDGNPDLYSLNNFASVSLNDQAIISKSLIASFYGQPPDYSYWSGCSQGGRQGLMLAQRYPNAYDGIQANAPAIYWNQLFMASFWPQLLMGVMNYYPYACELDAITALAVEECDGLDGIVDGIIADDGACAFDPLSVVGTSFNCSDTGKDMAITKNAATLAKAAWTGPRTQQEKFMWYGINIGSQLTGSTTALTNDIGPVMTSCSNGTCKGVPLGLGEVWIKYWIESDPDWSYENMTRDEMESYFHAAIQRYDSIIGTSDPDLTAFHEAGGKILGYHGMNDQIIPVKSTEHYYDKVTEIIPTVDEFYRVFEVPGLLHCSGGSGGQPSNTFDALRAWVENGTVPEKLPHSYQDDNGDEQNRLLCPYPKMSKLKASGAARNGTYQSEDFECV</sequence>
<organism evidence="9 10">
    <name type="scientific">Neonectria punicea</name>
    <dbReference type="NCBI Taxonomy" id="979145"/>
    <lineage>
        <taxon>Eukaryota</taxon>
        <taxon>Fungi</taxon>
        <taxon>Dikarya</taxon>
        <taxon>Ascomycota</taxon>
        <taxon>Pezizomycotina</taxon>
        <taxon>Sordariomycetes</taxon>
        <taxon>Hypocreomycetidae</taxon>
        <taxon>Hypocreales</taxon>
        <taxon>Nectriaceae</taxon>
        <taxon>Neonectria</taxon>
    </lineage>
</organism>
<dbReference type="Pfam" id="PF07519">
    <property type="entry name" value="Tannase"/>
    <property type="match status" value="1"/>
</dbReference>
<reference evidence="9 10" key="1">
    <citation type="journal article" date="2025" name="Microbiol. Resour. Announc.">
        <title>Draft genome sequences for Neonectria magnoliae and Neonectria punicea, canker pathogens of Liriodendron tulipifera and Acer saccharum in West Virginia.</title>
        <authorList>
            <person name="Petronek H.M."/>
            <person name="Kasson M.T."/>
            <person name="Metheny A.M."/>
            <person name="Stauder C.M."/>
            <person name="Lovett B."/>
            <person name="Lynch S.C."/>
            <person name="Garnas J.R."/>
            <person name="Kasson L.R."/>
            <person name="Stajich J.E."/>
        </authorList>
    </citation>
    <scope>NUCLEOTIDE SEQUENCE [LARGE SCALE GENOMIC DNA]</scope>
    <source>
        <strain evidence="9 10">NRRL 64653</strain>
    </source>
</reference>
<keyword evidence="6" id="KW-0106">Calcium</keyword>
<evidence type="ECO:0000256" key="6">
    <source>
        <dbReference type="ARBA" id="ARBA00022837"/>
    </source>
</evidence>
<evidence type="ECO:0000313" key="10">
    <source>
        <dbReference type="Proteomes" id="UP001498476"/>
    </source>
</evidence>
<keyword evidence="4" id="KW-0732">Signal</keyword>
<evidence type="ECO:0000256" key="1">
    <source>
        <dbReference type="ARBA" id="ARBA00006249"/>
    </source>
</evidence>
<evidence type="ECO:0000256" key="8">
    <source>
        <dbReference type="RuleBase" id="RU361238"/>
    </source>
</evidence>
<gene>
    <name evidence="9" type="ORF">QQX98_012555</name>
</gene>
<keyword evidence="3" id="KW-0479">Metal-binding</keyword>
<dbReference type="Proteomes" id="UP001498476">
    <property type="component" value="Unassembled WGS sequence"/>
</dbReference>
<dbReference type="Gene3D" id="3.40.50.1820">
    <property type="entry name" value="alpha/beta hydrolase"/>
    <property type="match status" value="1"/>
</dbReference>
<dbReference type="InterPro" id="IPR011118">
    <property type="entry name" value="Tannase/feruloyl_esterase"/>
</dbReference>
<dbReference type="EMBL" id="JAZAVJ010000382">
    <property type="protein sequence ID" value="KAK7398069.1"/>
    <property type="molecule type" value="Genomic_DNA"/>
</dbReference>
<dbReference type="SUPFAM" id="SSF53474">
    <property type="entry name" value="alpha/beta-Hydrolases"/>
    <property type="match status" value="1"/>
</dbReference>
<keyword evidence="2" id="KW-0719">Serine esterase</keyword>
<comment type="caution">
    <text evidence="9">The sequence shown here is derived from an EMBL/GenBank/DDBJ whole genome shotgun (WGS) entry which is preliminary data.</text>
</comment>
<proteinExistence type="inferred from homology"/>
<evidence type="ECO:0000256" key="4">
    <source>
        <dbReference type="ARBA" id="ARBA00022729"/>
    </source>
</evidence>
<evidence type="ECO:0000256" key="5">
    <source>
        <dbReference type="ARBA" id="ARBA00022801"/>
    </source>
</evidence>
<dbReference type="EC" id="3.1.1.-" evidence="8"/>
<evidence type="ECO:0000313" key="9">
    <source>
        <dbReference type="EMBL" id="KAK7398069.1"/>
    </source>
</evidence>
<keyword evidence="10" id="KW-1185">Reference proteome</keyword>
<evidence type="ECO:0000256" key="2">
    <source>
        <dbReference type="ARBA" id="ARBA00022487"/>
    </source>
</evidence>
<dbReference type="PANTHER" id="PTHR33938">
    <property type="entry name" value="FERULOYL ESTERASE B-RELATED"/>
    <property type="match status" value="1"/>
</dbReference>
<accession>A0ABR1GII8</accession>
<evidence type="ECO:0000256" key="7">
    <source>
        <dbReference type="ARBA" id="ARBA00023157"/>
    </source>
</evidence>